<proteinExistence type="inferred from homology"/>
<evidence type="ECO:0000256" key="3">
    <source>
        <dbReference type="ARBA" id="ARBA00022692"/>
    </source>
</evidence>
<keyword evidence="10" id="KW-1185">Reference proteome</keyword>
<keyword evidence="3 8" id="KW-0812">Transmembrane</keyword>
<feature type="transmembrane region" description="Helical" evidence="8">
    <location>
        <begin position="226"/>
        <end position="247"/>
    </location>
</feature>
<feature type="transmembrane region" description="Helical" evidence="8">
    <location>
        <begin position="169"/>
        <end position="189"/>
    </location>
</feature>
<keyword evidence="6" id="KW-0479">Metal-binding</keyword>
<dbReference type="GeneID" id="93649656"/>
<name>A0A8H7ZKA3_9ASCO</name>
<feature type="transmembrane region" description="Helical" evidence="8">
    <location>
        <begin position="195"/>
        <end position="214"/>
    </location>
</feature>
<evidence type="ECO:0000256" key="8">
    <source>
        <dbReference type="SAM" id="Phobius"/>
    </source>
</evidence>
<dbReference type="GO" id="GO:0016020">
    <property type="term" value="C:membrane"/>
    <property type="evidence" value="ECO:0007669"/>
    <property type="project" value="UniProtKB-SubCell"/>
</dbReference>
<dbReference type="EMBL" id="JAEOAQ010000001">
    <property type="protein sequence ID" value="KAG5421934.1"/>
    <property type="molecule type" value="Genomic_DNA"/>
</dbReference>
<evidence type="ECO:0000256" key="2">
    <source>
        <dbReference type="ARBA" id="ARBA00007018"/>
    </source>
</evidence>
<evidence type="ECO:0000256" key="5">
    <source>
        <dbReference type="ARBA" id="ARBA00023136"/>
    </source>
</evidence>
<dbReference type="Pfam" id="PF03006">
    <property type="entry name" value="HlyIII"/>
    <property type="match status" value="1"/>
</dbReference>
<comment type="similarity">
    <text evidence="2">Belongs to the ADIPOR family.</text>
</comment>
<evidence type="ECO:0000313" key="9">
    <source>
        <dbReference type="EMBL" id="KAG5421934.1"/>
    </source>
</evidence>
<evidence type="ECO:0000256" key="4">
    <source>
        <dbReference type="ARBA" id="ARBA00022989"/>
    </source>
</evidence>
<keyword evidence="4 8" id="KW-1133">Transmembrane helix</keyword>
<evidence type="ECO:0000313" key="10">
    <source>
        <dbReference type="Proteomes" id="UP000669133"/>
    </source>
</evidence>
<protein>
    <submittedName>
        <fullName evidence="9">Uncharacterized protein</fullName>
    </submittedName>
</protein>
<accession>A0A8H7ZKA3</accession>
<dbReference type="AlphaFoldDB" id="A0A8H7ZKA3"/>
<dbReference type="GO" id="GO:0038023">
    <property type="term" value="F:signaling receptor activity"/>
    <property type="evidence" value="ECO:0007669"/>
    <property type="project" value="TreeGrafter"/>
</dbReference>
<feature type="transmembrane region" description="Helical" evidence="8">
    <location>
        <begin position="313"/>
        <end position="336"/>
    </location>
</feature>
<sequence>MKSEPVSSTIRQRQTQDSNVSPKQQGPTNPGPSSPRNGSSSSSSSSPLARRLAYYHELDEWQQDNHYIRSGYVRGTSSYWDSIKSLGYIHNETVNIYTHLIPSSISFWMILYYINFHLHIYDNYLGVWEKLNFLQFGVACTFCMFMSSVFHTLKSHSHKVSKFGNQLDYFGIVILITCSLISIILFAYYDEPLEKWCFVILTLFFGIVCTISTLHPEFSKNHYRPFRSTMFILFGLSGVLPVVYGIYKFGVQTTSERCGVKWLILEGVFYISGAVLYAARFPERLTHVDEDEQSLLLNPRIGKFDIVGHSHQIFHVFVVIAAYCHWLALVQCYHYLHQHILA</sequence>
<feature type="binding site" evidence="6">
    <location>
        <position position="151"/>
    </location>
    <ligand>
        <name>Zn(2+)</name>
        <dbReference type="ChEBI" id="CHEBI:29105"/>
    </ligand>
</feature>
<evidence type="ECO:0000256" key="7">
    <source>
        <dbReference type="SAM" id="MobiDB-lite"/>
    </source>
</evidence>
<feature type="region of interest" description="Disordered" evidence="7">
    <location>
        <begin position="1"/>
        <end position="46"/>
    </location>
</feature>
<feature type="transmembrane region" description="Helical" evidence="8">
    <location>
        <begin position="259"/>
        <end position="279"/>
    </location>
</feature>
<feature type="compositionally biased region" description="Polar residues" evidence="7">
    <location>
        <begin position="1"/>
        <end position="28"/>
    </location>
</feature>
<reference evidence="9 10" key="1">
    <citation type="submission" date="2020-12" db="EMBL/GenBank/DDBJ databases">
        <title>Effect of drift, selection, and recombination on the evolution of hybrid genomes in Candida yeast pathogens.</title>
        <authorList>
            <person name="Mixao V."/>
            <person name="Ksiezopolska E."/>
            <person name="Saus E."/>
            <person name="Boekhout T."/>
            <person name="Gacser A."/>
            <person name="Gabaldon T."/>
        </authorList>
    </citation>
    <scope>NUCLEOTIDE SEQUENCE [LARGE SCALE GENOMIC DNA]</scope>
    <source>
        <strain evidence="9 10">BP57</strain>
    </source>
</reference>
<feature type="transmembrane region" description="Helical" evidence="8">
    <location>
        <begin position="94"/>
        <end position="114"/>
    </location>
</feature>
<comment type="subcellular location">
    <subcellularLocation>
        <location evidence="1">Membrane</location>
        <topology evidence="1">Multi-pass membrane protein</topology>
    </subcellularLocation>
</comment>
<gene>
    <name evidence="9" type="ORF">I9W82_001027</name>
</gene>
<comment type="caution">
    <text evidence="9">The sequence shown here is derived from an EMBL/GenBank/DDBJ whole genome shotgun (WGS) entry which is preliminary data.</text>
</comment>
<dbReference type="Proteomes" id="UP000669133">
    <property type="component" value="Unassembled WGS sequence"/>
</dbReference>
<evidence type="ECO:0000256" key="6">
    <source>
        <dbReference type="PIRSR" id="PIRSR604254-1"/>
    </source>
</evidence>
<feature type="binding site" evidence="6">
    <location>
        <position position="315"/>
    </location>
    <ligand>
        <name>Zn(2+)</name>
        <dbReference type="ChEBI" id="CHEBI:29105"/>
    </ligand>
</feature>
<feature type="compositionally biased region" description="Low complexity" evidence="7">
    <location>
        <begin position="34"/>
        <end position="46"/>
    </location>
</feature>
<feature type="binding site" evidence="6">
    <location>
        <position position="311"/>
    </location>
    <ligand>
        <name>Zn(2+)</name>
        <dbReference type="ChEBI" id="CHEBI:29105"/>
    </ligand>
</feature>
<dbReference type="GO" id="GO:0046872">
    <property type="term" value="F:metal ion binding"/>
    <property type="evidence" value="ECO:0007669"/>
    <property type="project" value="UniProtKB-KW"/>
</dbReference>
<dbReference type="OrthoDB" id="529367at2759"/>
<dbReference type="PANTHER" id="PTHR20855">
    <property type="entry name" value="ADIPOR/PROGESTIN RECEPTOR-RELATED"/>
    <property type="match status" value="1"/>
</dbReference>
<dbReference type="GO" id="GO:0006882">
    <property type="term" value="P:intracellular zinc ion homeostasis"/>
    <property type="evidence" value="ECO:0007669"/>
    <property type="project" value="TreeGrafter"/>
</dbReference>
<feature type="transmembrane region" description="Helical" evidence="8">
    <location>
        <begin position="134"/>
        <end position="153"/>
    </location>
</feature>
<keyword evidence="6" id="KW-0862">Zinc</keyword>
<keyword evidence="5 8" id="KW-0472">Membrane</keyword>
<dbReference type="InterPro" id="IPR004254">
    <property type="entry name" value="AdipoR/HlyIII-related"/>
</dbReference>
<dbReference type="PANTHER" id="PTHR20855:SF52">
    <property type="entry name" value="ADIPONECTIN RECEPTOR PROTEIN"/>
    <property type="match status" value="1"/>
</dbReference>
<dbReference type="RefSeq" id="XP_067551050.1">
    <property type="nucleotide sequence ID" value="XM_067689729.1"/>
</dbReference>
<evidence type="ECO:0000256" key="1">
    <source>
        <dbReference type="ARBA" id="ARBA00004141"/>
    </source>
</evidence>
<organism evidence="9 10">
    <name type="scientific">Candida metapsilosis</name>
    <dbReference type="NCBI Taxonomy" id="273372"/>
    <lineage>
        <taxon>Eukaryota</taxon>
        <taxon>Fungi</taxon>
        <taxon>Dikarya</taxon>
        <taxon>Ascomycota</taxon>
        <taxon>Saccharomycotina</taxon>
        <taxon>Pichiomycetes</taxon>
        <taxon>Debaryomycetaceae</taxon>
        <taxon>Candida/Lodderomyces clade</taxon>
        <taxon>Candida</taxon>
    </lineage>
</organism>